<reference evidence="2 3" key="1">
    <citation type="journal article" date="2018" name="PLoS Genet.">
        <title>Population sequencing reveals clonal diversity and ancestral inbreeding in the grapevine cultivar Chardonnay.</title>
        <authorList>
            <person name="Roach M.J."/>
            <person name="Johnson D.L."/>
            <person name="Bohlmann J."/>
            <person name="van Vuuren H.J."/>
            <person name="Jones S.J."/>
            <person name="Pretorius I.S."/>
            <person name="Schmidt S.A."/>
            <person name="Borneman A.R."/>
        </authorList>
    </citation>
    <scope>NUCLEOTIDE SEQUENCE [LARGE SCALE GENOMIC DNA]</scope>
    <source>
        <strain evidence="3">cv. Chardonnay</strain>
        <tissue evidence="2">Leaf</tissue>
    </source>
</reference>
<evidence type="ECO:0000256" key="1">
    <source>
        <dbReference type="SAM" id="Phobius"/>
    </source>
</evidence>
<proteinExistence type="predicted"/>
<dbReference type="AlphaFoldDB" id="A0A438JW05"/>
<name>A0A438JW05_VITVI</name>
<keyword evidence="1" id="KW-0472">Membrane</keyword>
<dbReference type="EMBL" id="QGNW01000025">
    <property type="protein sequence ID" value="RVX13147.1"/>
    <property type="molecule type" value="Genomic_DNA"/>
</dbReference>
<feature type="transmembrane region" description="Helical" evidence="1">
    <location>
        <begin position="45"/>
        <end position="68"/>
    </location>
</feature>
<keyword evidence="1" id="KW-1133">Transmembrane helix</keyword>
<gene>
    <name evidence="2" type="ORF">CK203_017912</name>
</gene>
<organism evidence="2 3">
    <name type="scientific">Vitis vinifera</name>
    <name type="common">Grape</name>
    <dbReference type="NCBI Taxonomy" id="29760"/>
    <lineage>
        <taxon>Eukaryota</taxon>
        <taxon>Viridiplantae</taxon>
        <taxon>Streptophyta</taxon>
        <taxon>Embryophyta</taxon>
        <taxon>Tracheophyta</taxon>
        <taxon>Spermatophyta</taxon>
        <taxon>Magnoliopsida</taxon>
        <taxon>eudicotyledons</taxon>
        <taxon>Gunneridae</taxon>
        <taxon>Pentapetalae</taxon>
        <taxon>rosids</taxon>
        <taxon>Vitales</taxon>
        <taxon>Vitaceae</taxon>
        <taxon>Viteae</taxon>
        <taxon>Vitis</taxon>
    </lineage>
</organism>
<sequence length="77" mass="8270">MLAGGKLVGHLMVTITLIDAVSQVKQMKILLKQSASYRSIGSPKFIFLNSILGLVCYCLPHLTLLVSIGPLGCDVKI</sequence>
<evidence type="ECO:0000313" key="3">
    <source>
        <dbReference type="Proteomes" id="UP000288805"/>
    </source>
</evidence>
<dbReference type="Proteomes" id="UP000288805">
    <property type="component" value="Unassembled WGS sequence"/>
</dbReference>
<comment type="caution">
    <text evidence="2">The sequence shown here is derived from an EMBL/GenBank/DDBJ whole genome shotgun (WGS) entry which is preliminary data.</text>
</comment>
<evidence type="ECO:0000313" key="2">
    <source>
        <dbReference type="EMBL" id="RVX13147.1"/>
    </source>
</evidence>
<protein>
    <submittedName>
        <fullName evidence="2">Uncharacterized protein</fullName>
    </submittedName>
</protein>
<keyword evidence="1" id="KW-0812">Transmembrane</keyword>
<accession>A0A438JW05</accession>